<keyword evidence="1" id="KW-0812">Transmembrane</keyword>
<evidence type="ECO:0000313" key="2">
    <source>
        <dbReference type="EMBL" id="CAD2077812.1"/>
    </source>
</evidence>
<accession>A0A6V7RKJ2</accession>
<reference evidence="2 3" key="1">
    <citation type="submission" date="2020-07" db="EMBL/GenBank/DDBJ databases">
        <authorList>
            <person name="Criscuolo A."/>
        </authorList>
    </citation>
    <scope>NUCLEOTIDE SEQUENCE [LARGE SCALE GENOMIC DNA]</scope>
    <source>
        <strain evidence="3">CIP 111030</strain>
    </source>
</reference>
<evidence type="ECO:0000256" key="1">
    <source>
        <dbReference type="SAM" id="Phobius"/>
    </source>
</evidence>
<keyword evidence="1" id="KW-0472">Membrane</keyword>
<proteinExistence type="predicted"/>
<evidence type="ECO:0000313" key="3">
    <source>
        <dbReference type="Proteomes" id="UP000521032"/>
    </source>
</evidence>
<organism evidence="2 3">
    <name type="scientific">Phocicoccus schoeneichii</name>
    <dbReference type="NCBI Taxonomy" id="1812261"/>
    <lineage>
        <taxon>Bacteria</taxon>
        <taxon>Bacillati</taxon>
        <taxon>Bacillota</taxon>
        <taxon>Bacilli</taxon>
        <taxon>Bacillales</taxon>
        <taxon>Salinicoccaceae</taxon>
        <taxon>Phocicoccus</taxon>
    </lineage>
</organism>
<feature type="transmembrane region" description="Helical" evidence="1">
    <location>
        <begin position="6"/>
        <end position="29"/>
    </location>
</feature>
<gene>
    <name evidence="2" type="ORF">JEOSCH030_01396</name>
</gene>
<protein>
    <submittedName>
        <fullName evidence="2">Uncharacterized protein</fullName>
    </submittedName>
</protein>
<dbReference type="Proteomes" id="UP000521032">
    <property type="component" value="Unassembled WGS sequence"/>
</dbReference>
<keyword evidence="3" id="KW-1185">Reference proteome</keyword>
<keyword evidence="1" id="KW-1133">Transmembrane helix</keyword>
<comment type="caution">
    <text evidence="2">The sequence shown here is derived from an EMBL/GenBank/DDBJ whole genome shotgun (WGS) entry which is preliminary data.</text>
</comment>
<name>A0A6V7RKJ2_9BACL</name>
<dbReference type="AlphaFoldDB" id="A0A6V7RKJ2"/>
<sequence length="31" mass="3506">MGFDMYKLATVVIIFAAIMFLSGIIYLAFFV</sequence>
<dbReference type="EMBL" id="CAJEWE010000010">
    <property type="protein sequence ID" value="CAD2077812.1"/>
    <property type="molecule type" value="Genomic_DNA"/>
</dbReference>